<evidence type="ECO:0000256" key="4">
    <source>
        <dbReference type="ARBA" id="ARBA00023004"/>
    </source>
</evidence>
<dbReference type="SFLD" id="SFLDS00029">
    <property type="entry name" value="Radical_SAM"/>
    <property type="match status" value="1"/>
</dbReference>
<dbReference type="PANTHER" id="PTHR43524">
    <property type="entry name" value="RADICAL SAM SUPERFAMILY PROTEIN"/>
    <property type="match status" value="1"/>
</dbReference>
<dbReference type="CDD" id="cd01335">
    <property type="entry name" value="Radical_SAM"/>
    <property type="match status" value="1"/>
</dbReference>
<evidence type="ECO:0000313" key="8">
    <source>
        <dbReference type="Proteomes" id="UP000306196"/>
    </source>
</evidence>
<dbReference type="InterPro" id="IPR007197">
    <property type="entry name" value="rSAM"/>
</dbReference>
<dbReference type="AlphaFoldDB" id="A0A5R8KHS3"/>
<evidence type="ECO:0000313" key="7">
    <source>
        <dbReference type="EMBL" id="TLD71790.1"/>
    </source>
</evidence>
<dbReference type="SFLD" id="SFLDG01067">
    <property type="entry name" value="SPASM/twitch_domain_containing"/>
    <property type="match status" value="1"/>
</dbReference>
<protein>
    <submittedName>
        <fullName evidence="7">Radical SAM protein</fullName>
    </submittedName>
</protein>
<evidence type="ECO:0000256" key="1">
    <source>
        <dbReference type="ARBA" id="ARBA00001966"/>
    </source>
</evidence>
<dbReference type="Gene3D" id="3.20.20.70">
    <property type="entry name" value="Aldolase class I"/>
    <property type="match status" value="1"/>
</dbReference>
<dbReference type="InterPro" id="IPR013785">
    <property type="entry name" value="Aldolase_TIM"/>
</dbReference>
<evidence type="ECO:0000259" key="6">
    <source>
        <dbReference type="Pfam" id="PF04055"/>
    </source>
</evidence>
<gene>
    <name evidence="7" type="ORF">FEM03_06535</name>
</gene>
<dbReference type="GO" id="GO:0051536">
    <property type="term" value="F:iron-sulfur cluster binding"/>
    <property type="evidence" value="ECO:0007669"/>
    <property type="project" value="UniProtKB-KW"/>
</dbReference>
<reference evidence="7 8" key="1">
    <citation type="submission" date="2019-05" db="EMBL/GenBank/DDBJ databases">
        <title>Verrucobacter flavum gen. nov., sp. nov. a new member of the family Verrucomicrobiaceae.</title>
        <authorList>
            <person name="Szuroczki S."/>
            <person name="Abbaszade G."/>
            <person name="Szabo A."/>
            <person name="Felfoldi T."/>
            <person name="Schumann P."/>
            <person name="Boka K."/>
            <person name="Keki Z."/>
            <person name="Toumi M."/>
            <person name="Toth E."/>
        </authorList>
    </citation>
    <scope>NUCLEOTIDE SEQUENCE [LARGE SCALE GENOMIC DNA]</scope>
    <source>
        <strain evidence="7 8">MG-N-17</strain>
    </source>
</reference>
<dbReference type="Proteomes" id="UP000306196">
    <property type="component" value="Unassembled WGS sequence"/>
</dbReference>
<dbReference type="GO" id="GO:0003824">
    <property type="term" value="F:catalytic activity"/>
    <property type="evidence" value="ECO:0007669"/>
    <property type="project" value="InterPro"/>
</dbReference>
<dbReference type="InterPro" id="IPR058240">
    <property type="entry name" value="rSAM_sf"/>
</dbReference>
<comment type="caution">
    <text evidence="7">The sequence shown here is derived from an EMBL/GenBank/DDBJ whole genome shotgun (WGS) entry which is preliminary data.</text>
</comment>
<keyword evidence="3" id="KW-0479">Metal-binding</keyword>
<keyword evidence="8" id="KW-1185">Reference proteome</keyword>
<dbReference type="SUPFAM" id="SSF102114">
    <property type="entry name" value="Radical SAM enzymes"/>
    <property type="match status" value="1"/>
</dbReference>
<accession>A0A5R8KHS3</accession>
<keyword evidence="2" id="KW-0949">S-adenosyl-L-methionine</keyword>
<dbReference type="RefSeq" id="WP_138085385.1">
    <property type="nucleotide sequence ID" value="NZ_VAUV01000004.1"/>
</dbReference>
<evidence type="ECO:0000256" key="5">
    <source>
        <dbReference type="ARBA" id="ARBA00023014"/>
    </source>
</evidence>
<name>A0A5R8KHS3_9BACT</name>
<dbReference type="EMBL" id="VAUV01000004">
    <property type="protein sequence ID" value="TLD71790.1"/>
    <property type="molecule type" value="Genomic_DNA"/>
</dbReference>
<comment type="cofactor">
    <cofactor evidence="1">
        <name>[4Fe-4S] cluster</name>
        <dbReference type="ChEBI" id="CHEBI:49883"/>
    </cofactor>
</comment>
<feature type="domain" description="Radical SAM core" evidence="6">
    <location>
        <begin position="53"/>
        <end position="182"/>
    </location>
</feature>
<dbReference type="OrthoDB" id="9782387at2"/>
<keyword evidence="4" id="KW-0408">Iron</keyword>
<evidence type="ECO:0000256" key="3">
    <source>
        <dbReference type="ARBA" id="ARBA00022723"/>
    </source>
</evidence>
<dbReference type="Pfam" id="PF04055">
    <property type="entry name" value="Radical_SAM"/>
    <property type="match status" value="1"/>
</dbReference>
<keyword evidence="5" id="KW-0411">Iron-sulfur</keyword>
<sequence>MIFSLTNRMLTTVDPQCLAKVAWNFGFKGARSVLLFRQRMKKGIYFPPFLYVSILNSCNLRCQGCWVDVEAPRTAIDLDTLNRTINDAREHGNSFFGILGGEPFMHPELLDLLAQHPDCYFQVFTNGQMITEKTAKSLRQLGNATPLVSIEGTSTVSDERRGNKNVLNRTLRGLQNCLDEKLLTGVATSLCQSNVDDLLTESWLDKLIDMGVHYTWFHTYRPVGPKINANLALSPEQIKKVRRFVVNMRAKKPIAIVDAYYDHAGQALCPMATGISHHVSPGGHIEPCPIIQFATEDIKDKRGLYETFTNSAFLADFRETAARHTRGCIVLERPDLVKELAQKHGAKDTTIRQSAVAELDRMSPRPSQWVEEEQVPEKHWMYWIAKRFFYQDFGVYKKLSPTAAAPVQPVKAAVEPVLAGAK</sequence>
<proteinExistence type="predicted"/>
<dbReference type="PANTHER" id="PTHR43524:SF1">
    <property type="entry name" value="RADICAL SAM SUPERFAMILY PROTEIN"/>
    <property type="match status" value="1"/>
</dbReference>
<dbReference type="GO" id="GO:0046872">
    <property type="term" value="F:metal ion binding"/>
    <property type="evidence" value="ECO:0007669"/>
    <property type="project" value="UniProtKB-KW"/>
</dbReference>
<organism evidence="7 8">
    <name type="scientific">Phragmitibacter flavus</name>
    <dbReference type="NCBI Taxonomy" id="2576071"/>
    <lineage>
        <taxon>Bacteria</taxon>
        <taxon>Pseudomonadati</taxon>
        <taxon>Verrucomicrobiota</taxon>
        <taxon>Verrucomicrobiia</taxon>
        <taxon>Verrucomicrobiales</taxon>
        <taxon>Verrucomicrobiaceae</taxon>
        <taxon>Phragmitibacter</taxon>
    </lineage>
</organism>
<evidence type="ECO:0000256" key="2">
    <source>
        <dbReference type="ARBA" id="ARBA00022691"/>
    </source>
</evidence>